<evidence type="ECO:0000313" key="2">
    <source>
        <dbReference type="Proteomes" id="UP001165960"/>
    </source>
</evidence>
<dbReference type="EMBL" id="QTSX02004977">
    <property type="protein sequence ID" value="KAJ9063181.1"/>
    <property type="molecule type" value="Genomic_DNA"/>
</dbReference>
<comment type="caution">
    <text evidence="1">The sequence shown here is derived from an EMBL/GenBank/DDBJ whole genome shotgun (WGS) entry which is preliminary data.</text>
</comment>
<protein>
    <submittedName>
        <fullName evidence="1">Uncharacterized protein</fullName>
    </submittedName>
</protein>
<dbReference type="Proteomes" id="UP001165960">
    <property type="component" value="Unassembled WGS sequence"/>
</dbReference>
<name>A0ACC2SLB1_9FUNG</name>
<gene>
    <name evidence="1" type="ORF">DSO57_1002915</name>
</gene>
<organism evidence="1 2">
    <name type="scientific">Entomophthora muscae</name>
    <dbReference type="NCBI Taxonomy" id="34485"/>
    <lineage>
        <taxon>Eukaryota</taxon>
        <taxon>Fungi</taxon>
        <taxon>Fungi incertae sedis</taxon>
        <taxon>Zoopagomycota</taxon>
        <taxon>Entomophthoromycotina</taxon>
        <taxon>Entomophthoromycetes</taxon>
        <taxon>Entomophthorales</taxon>
        <taxon>Entomophthoraceae</taxon>
        <taxon>Entomophthora</taxon>
    </lineage>
</organism>
<evidence type="ECO:0000313" key="1">
    <source>
        <dbReference type="EMBL" id="KAJ9063181.1"/>
    </source>
</evidence>
<keyword evidence="2" id="KW-1185">Reference proteome</keyword>
<accession>A0ACC2SLB1</accession>
<proteinExistence type="predicted"/>
<sequence>MVSFSAIVTFVSAIAAASVDPYSYHQGHSLKNCPQHAIHQQVMAGRTLNRGHVQAKLVQPIPLKAHQSNRTSQKSYNSNRGSYQPKGPSYESSQYGFDIDEMLRQVNQVREKVGAGPLRLSKSLMQAALRHSQDQAKSRRMSHTGSNGSDHSFRCRLAGYKGRGTAENVAYRQQSVTAVMKSWIKSPGHYKNIVNPQYKDFGAAMVSFYWTQNFGSGE</sequence>
<reference evidence="1" key="1">
    <citation type="submission" date="2022-04" db="EMBL/GenBank/DDBJ databases">
        <title>Genome of the entomopathogenic fungus Entomophthora muscae.</title>
        <authorList>
            <person name="Elya C."/>
            <person name="Lovett B.R."/>
            <person name="Lee E."/>
            <person name="Macias A.M."/>
            <person name="Hajek A.E."/>
            <person name="De Bivort B.L."/>
            <person name="Kasson M.T."/>
            <person name="De Fine Licht H.H."/>
            <person name="Stajich J.E."/>
        </authorList>
    </citation>
    <scope>NUCLEOTIDE SEQUENCE</scope>
    <source>
        <strain evidence="1">Berkeley</strain>
    </source>
</reference>